<feature type="transmembrane region" description="Helical" evidence="7">
    <location>
        <begin position="60"/>
        <end position="80"/>
    </location>
</feature>
<sequence>MSSDTMEEDSERMNETAHLKEHLNFTYYGAALIICSILTYLVDISLDTMVALSYFQKGELIYSLVTILLILIPAICIQIFSIRWLQMDLDPEESLSKREVIVHLGLIGIIHRYFESLKLGLKAKKTGNPLDYQLYYHKQSDVSMLRLFDSFMESAPQLVFHLYIVIKQSQWEIGLATWTALSVLGSLISLGSGIASYSSSMRMIQSHKNKMTWTGMILQTIWRACMLSSRIVALTLLVVALRQWALLIIFIHWLCMTTWVICQDTDFCPTVWEERFYNAIVGVIYCFCFFNLKEGRSRYRASIFYTIIIIENLIFVGIFLWITDMEWIGIGSFVIVICGTILGIASMLLYYGYFHPGGRIKMCVERESYDFEKSDMSQSPDFVIQDSKYVTPSKVIYPSPLHSKITERPKVQHSRSFKNPCPPKRRLSPQKNSEDEPAIESPQDKPDSAYGTDSSQTISRNVLNETIGGETNCSFTPNNETYMSIEKSTPMAASTVLEDNNENTDASYMSVRPDSAPLNDNDTYMSVNSPVIINSSQDSTISNDSLITVINRKNTLIARANKAANINSETLLKRSPVVKDITSGYAQISPTQKVVQRKKRDFTIIVPPIPRLKKHDAPPKLPPKSMSSKTRSQYDDDDLFSGPHDYENMALVNINRGGIGVSHWKTYSDMASFQHDDSGSTERKQYSTSSSTDYESMHYYDVYPLSKKLQDKLVKNLNSTSPESDTYEPIEVFEPNKEEDDDYELRVPVPITLIHHDGEKIVTERVMSMENLKDVIAKHETVPMDDPQDRSDLYLLAPMRILEPILEESEPGDISNKSIMTVLSDLLNKTYASSSTYHPSIYSDGRFTHNIEAGGSSLVQTIEEIRNQSLYSSEPRPKIPPRQDSVAPDPHRDKKIPISTYVGSRKNILDLAGNSTHTILNTPNKRHNKDGEKTPENNHQENNEIPLSPSVKYEDNSTPTPPPFSRHVQNRAPCRRKFSIIRERYEVSIEDLQYESSATLRPDEKYENFSSTRSRGSWNCSSLQPKNIMDSNSLSQRNIHARRSMSILDDKENEAPITRPLAPKPRLDKRIHSPLTNNILPGSLSPNSRIFSQDI</sequence>
<feature type="transmembrane region" description="Helical" evidence="7">
    <location>
        <begin position="328"/>
        <end position="352"/>
    </location>
</feature>
<keyword evidence="4 7" id="KW-0812">Transmembrane</keyword>
<evidence type="ECO:0000313" key="9">
    <source>
        <dbReference type="EMBL" id="CDW33177.1"/>
    </source>
</evidence>
<dbReference type="InterPro" id="IPR018629">
    <property type="entry name" value="XK-rel"/>
</dbReference>
<organism evidence="9">
    <name type="scientific">Lepeophtheirus salmonis</name>
    <name type="common">Salmon louse</name>
    <name type="synonym">Caligus salmonis</name>
    <dbReference type="NCBI Taxonomy" id="72036"/>
    <lineage>
        <taxon>Eukaryota</taxon>
        <taxon>Metazoa</taxon>
        <taxon>Ecdysozoa</taxon>
        <taxon>Arthropoda</taxon>
        <taxon>Crustacea</taxon>
        <taxon>Multicrustacea</taxon>
        <taxon>Hexanauplia</taxon>
        <taxon>Copepoda</taxon>
        <taxon>Siphonostomatoida</taxon>
        <taxon>Caligidae</taxon>
        <taxon>Lepeophtheirus</taxon>
    </lineage>
</organism>
<evidence type="ECO:0000256" key="7">
    <source>
        <dbReference type="RuleBase" id="RU910716"/>
    </source>
</evidence>
<feature type="transmembrane region" description="Helical" evidence="7">
    <location>
        <begin position="178"/>
        <end position="198"/>
    </location>
</feature>
<keyword evidence="5 7" id="KW-1133">Transmembrane helix</keyword>
<dbReference type="OrthoDB" id="6356248at2759"/>
<reference evidence="9" key="1">
    <citation type="submission" date="2014-05" db="EMBL/GenBank/DDBJ databases">
        <authorList>
            <person name="Chronopoulou M."/>
        </authorList>
    </citation>
    <scope>NUCLEOTIDE SEQUENCE</scope>
    <source>
        <tissue evidence="9">Whole organism</tissue>
    </source>
</reference>
<dbReference type="PANTHER" id="PTHR16024:SF28">
    <property type="entry name" value="XK-RELATED PROTEIN"/>
    <property type="match status" value="1"/>
</dbReference>
<feature type="region of interest" description="Disordered" evidence="8">
    <location>
        <begin position="407"/>
        <end position="456"/>
    </location>
</feature>
<feature type="transmembrane region" description="Helical" evidence="7">
    <location>
        <begin position="25"/>
        <end position="48"/>
    </location>
</feature>
<comment type="similarity">
    <text evidence="2 7">Belongs to the XK family.</text>
</comment>
<feature type="region of interest" description="Disordered" evidence="8">
    <location>
        <begin position="914"/>
        <end position="971"/>
    </location>
</feature>
<evidence type="ECO:0000256" key="8">
    <source>
        <dbReference type="SAM" id="MobiDB-lite"/>
    </source>
</evidence>
<evidence type="ECO:0000256" key="4">
    <source>
        <dbReference type="ARBA" id="ARBA00022692"/>
    </source>
</evidence>
<name>A0A0K2U5F8_LEPSM</name>
<feature type="transmembrane region" description="Helical" evidence="7">
    <location>
        <begin position="304"/>
        <end position="322"/>
    </location>
</feature>
<feature type="compositionally biased region" description="Polar residues" evidence="8">
    <location>
        <begin position="914"/>
        <end position="923"/>
    </location>
</feature>
<proteinExistence type="inferred from homology"/>
<keyword evidence="3" id="KW-1003">Cell membrane</keyword>
<feature type="region of interest" description="Disordered" evidence="8">
    <location>
        <begin position="612"/>
        <end position="634"/>
    </location>
</feature>
<accession>A0A0K2U5F8</accession>
<dbReference type="EMBL" id="HACA01015816">
    <property type="protein sequence ID" value="CDW33177.1"/>
    <property type="molecule type" value="Transcribed_RNA"/>
</dbReference>
<feature type="region of interest" description="Disordered" evidence="8">
    <location>
        <begin position="870"/>
        <end position="897"/>
    </location>
</feature>
<evidence type="ECO:0000256" key="6">
    <source>
        <dbReference type="ARBA" id="ARBA00023136"/>
    </source>
</evidence>
<keyword evidence="6 7" id="KW-0472">Membrane</keyword>
<feature type="compositionally biased region" description="Basic and acidic residues" evidence="8">
    <location>
        <begin position="929"/>
        <end position="942"/>
    </location>
</feature>
<dbReference type="AlphaFoldDB" id="A0A0K2U5F8"/>
<evidence type="ECO:0000256" key="2">
    <source>
        <dbReference type="ARBA" id="ARBA00008789"/>
    </source>
</evidence>
<dbReference type="GO" id="GO:0005886">
    <property type="term" value="C:plasma membrane"/>
    <property type="evidence" value="ECO:0007669"/>
    <property type="project" value="UniProtKB-SubCell"/>
</dbReference>
<dbReference type="PANTHER" id="PTHR16024">
    <property type="entry name" value="XK-RELATED PROTEIN"/>
    <property type="match status" value="1"/>
</dbReference>
<feature type="transmembrane region" description="Helical" evidence="7">
    <location>
        <begin position="231"/>
        <end position="255"/>
    </location>
</feature>
<dbReference type="Pfam" id="PF09815">
    <property type="entry name" value="XK-related"/>
    <property type="match status" value="1"/>
</dbReference>
<evidence type="ECO:0000256" key="5">
    <source>
        <dbReference type="ARBA" id="ARBA00022989"/>
    </source>
</evidence>
<evidence type="ECO:0000256" key="3">
    <source>
        <dbReference type="ARBA" id="ARBA00022475"/>
    </source>
</evidence>
<evidence type="ECO:0000256" key="1">
    <source>
        <dbReference type="ARBA" id="ARBA00004651"/>
    </source>
</evidence>
<protein>
    <recommendedName>
        <fullName evidence="7">XK-related protein</fullName>
    </recommendedName>
</protein>
<comment type="subcellular location">
    <subcellularLocation>
        <location evidence="1">Cell membrane</location>
        <topology evidence="1">Multi-pass membrane protein</topology>
    </subcellularLocation>
    <subcellularLocation>
        <location evidence="7">Membrane</location>
        <topology evidence="7">Multi-pass membrane protein</topology>
    </subcellularLocation>
</comment>
<dbReference type="InterPro" id="IPR050895">
    <property type="entry name" value="XK-related_scramblase"/>
</dbReference>